<keyword evidence="1" id="KW-0472">Membrane</keyword>
<sequence>MRMDVFNGRPRRRGGIVSRDFWWGMFVIPAAALAVAGVLVAIMAVIWASSKWGGDEYKLWPKQWGQRESIVTVVATAKSVRYLWIPGWHIVICRTTMATRESRPEWQRRLRVQHAIGAAIQAEEPSDV</sequence>
<protein>
    <submittedName>
        <fullName evidence="2">Uncharacterized protein</fullName>
    </submittedName>
</protein>
<evidence type="ECO:0000256" key="1">
    <source>
        <dbReference type="SAM" id="Phobius"/>
    </source>
</evidence>
<dbReference type="GeneID" id="18562452"/>
<name>G1JXB7_9CAUD</name>
<proteinExistence type="predicted"/>
<keyword evidence="1" id="KW-1133">Transmembrane helix</keyword>
<evidence type="ECO:0000313" key="2">
    <source>
        <dbReference type="EMBL" id="AEL98264.1"/>
    </source>
</evidence>
<feature type="transmembrane region" description="Helical" evidence="1">
    <location>
        <begin position="21"/>
        <end position="48"/>
    </location>
</feature>
<dbReference type="EMBL" id="JN412592">
    <property type="protein sequence ID" value="AEL98264.1"/>
    <property type="molecule type" value="Genomic_DNA"/>
</dbReference>
<accession>G1JXB7</accession>
<keyword evidence="1" id="KW-0812">Transmembrane</keyword>
<evidence type="ECO:0000313" key="3">
    <source>
        <dbReference type="Proteomes" id="UP000000696"/>
    </source>
</evidence>
<dbReference type="RefSeq" id="YP_009014614.1">
    <property type="nucleotide sequence ID" value="NC_023714.1"/>
</dbReference>
<dbReference type="KEGG" id="vg:18562452"/>
<dbReference type="Proteomes" id="UP000000696">
    <property type="component" value="Segment"/>
</dbReference>
<reference evidence="2 3" key="1">
    <citation type="journal article" date="2012" name="J. Virol.">
        <title>Complete Genome Sequences of 138 Mycobacteriophages.</title>
        <authorList>
            <consortium name="the Science Education Alliance Phage Hunters Advancing Genomics and Evolutionary Science Program"/>
            <consortium name="the KwaZulu-Natal Research Institute for Tuberculosis and HIV Mycobacterial Genetics Course Students"/>
            <consortium name="the Phage Hunters Integrating Research and Education Program"/>
            <person name="Hatfull G.F."/>
        </authorList>
    </citation>
    <scope>NUCLEOTIDE SEQUENCE [LARGE SCALE GENOMIC DNA]</scope>
</reference>
<organism evidence="2 3">
    <name type="scientific">Mycobacterium phage LinStu</name>
    <dbReference type="NCBI Taxonomy" id="1074307"/>
    <lineage>
        <taxon>Viruses</taxon>
        <taxon>Duplodnaviria</taxon>
        <taxon>Heunggongvirae</taxon>
        <taxon>Uroviricota</taxon>
        <taxon>Caudoviricetes</taxon>
        <taxon>Ceeclamvirinae</taxon>
        <taxon>Bixzunavirus</taxon>
        <taxon>Bixzunavirus Bxz1</taxon>
    </lineage>
</organism>
<gene>
    <name evidence="2" type="primary">20</name>
    <name evidence="2" type="ORF">LINSTU_20</name>
</gene>